<keyword evidence="4" id="KW-1185">Reference proteome</keyword>
<proteinExistence type="predicted"/>
<gene>
    <name evidence="3" type="ORF">APUTEX25_002298</name>
    <name evidence="2" type="ORF">F751_4427</name>
</gene>
<feature type="transmembrane region" description="Helical" evidence="1">
    <location>
        <begin position="261"/>
        <end position="286"/>
    </location>
</feature>
<dbReference type="KEGG" id="apro:F751_4427"/>
<dbReference type="EMBL" id="KL662144">
    <property type="protein sequence ID" value="KFM27157.1"/>
    <property type="molecule type" value="Genomic_DNA"/>
</dbReference>
<evidence type="ECO:0000313" key="5">
    <source>
        <dbReference type="Proteomes" id="UP000279271"/>
    </source>
</evidence>
<evidence type="ECO:0000313" key="2">
    <source>
        <dbReference type="EMBL" id="KFM27157.1"/>
    </source>
</evidence>
<keyword evidence="1" id="KW-1133">Transmembrane helix</keyword>
<protein>
    <submittedName>
        <fullName evidence="2">Uncharacterized protein</fullName>
    </submittedName>
</protein>
<organism evidence="2 4">
    <name type="scientific">Auxenochlorella protothecoides</name>
    <name type="common">Green microalga</name>
    <name type="synonym">Chlorella protothecoides</name>
    <dbReference type="NCBI Taxonomy" id="3075"/>
    <lineage>
        <taxon>Eukaryota</taxon>
        <taxon>Viridiplantae</taxon>
        <taxon>Chlorophyta</taxon>
        <taxon>core chlorophytes</taxon>
        <taxon>Trebouxiophyceae</taxon>
        <taxon>Chlorellales</taxon>
        <taxon>Chlorellaceae</taxon>
        <taxon>Auxenochlorella</taxon>
    </lineage>
</organism>
<reference evidence="2 4" key="1">
    <citation type="journal article" date="2014" name="BMC Genomics">
        <title>Oil accumulation mechanisms of the oleaginous microalga Chlorella protothecoides revealed through its genome, transcriptomes, and proteomes.</title>
        <authorList>
            <person name="Gao C."/>
            <person name="Wang Y."/>
            <person name="Shen Y."/>
            <person name="Yan D."/>
            <person name="He X."/>
            <person name="Dai J."/>
            <person name="Wu Q."/>
        </authorList>
    </citation>
    <scope>NUCLEOTIDE SEQUENCE [LARGE SCALE GENOMIC DNA]</scope>
    <source>
        <strain evidence="2 4">0710</strain>
    </source>
</reference>
<dbReference type="Proteomes" id="UP000279271">
    <property type="component" value="Unassembled WGS sequence"/>
</dbReference>
<reference evidence="3" key="4">
    <citation type="submission" date="2018-11" db="EMBL/GenBank/DDBJ databases">
        <title>Characterization of plant carbon substrate utilization by Auxenochlorella protothecoides.</title>
        <authorList>
            <person name="Vogler B.W."/>
            <person name="Starkenburg S.R."/>
            <person name="Sudasinghe N."/>
            <person name="Schambach J.Y."/>
            <person name="Rollin J.A."/>
            <person name="Pattathil S."/>
            <person name="Barry A.N."/>
        </authorList>
    </citation>
    <scope>NUCLEOTIDE SEQUENCE [LARGE SCALE GENOMIC DNA]</scope>
    <source>
        <strain evidence="3">UTEX 25</strain>
    </source>
</reference>
<dbReference type="GeneID" id="23615818"/>
<dbReference type="AlphaFoldDB" id="A0A087SN53"/>
<reference evidence="5" key="2">
    <citation type="journal article" date="2018" name="Algal Res.">
        <title>Characterization of plant carbon substrate utilization by Auxenochlorella protothecoides.</title>
        <authorList>
            <person name="Vogler B.W."/>
            <person name="Starkenburg S.R."/>
            <person name="Sudasinghe N."/>
            <person name="Schambach J.Y."/>
            <person name="Rollin J.A."/>
            <person name="Pattathil S."/>
            <person name="Barry A.N."/>
        </authorList>
    </citation>
    <scope>NUCLEOTIDE SEQUENCE [LARGE SCALE GENOMIC DNA]</scope>
    <source>
        <strain evidence="5">UTEX 25</strain>
    </source>
</reference>
<reference evidence="3" key="3">
    <citation type="submission" date="2018-10" db="EMBL/GenBank/DDBJ databases">
        <authorList>
            <person name="Hovde B."/>
            <person name="Zhang X."/>
        </authorList>
    </citation>
    <scope>NUCLEOTIDE SEQUENCE [LARGE SCALE GENOMIC DNA]</scope>
    <source>
        <strain evidence="3">UTEX 25</strain>
    </source>
</reference>
<sequence length="289" mass="30821">MPFEDSSTEKAYRHFRALSCRRWDRIGSTVTIMLWMIGLARHAIRLVGEKKYMVGLAVLNEAAPAILTLLPDPYFVPARPWVVGVVRLSPLWLLGLFAGGEDIGILPRLNSETGAAFFPLILLASKALPLAFPTLAHPLMVSHDWRIVAATLPVVAAANAATCASRAWDPAVEARVSALGRTLLRLSSLGLGPAVPRRLLGRDATGTLRCNFALDWLMVVLGIARPHLLLARMEALSRQAFAQGRGQAVGRAPAAPSCLSLALALGPILGLACLVALTLATVPALLGVQ</sequence>
<evidence type="ECO:0000256" key="1">
    <source>
        <dbReference type="SAM" id="Phobius"/>
    </source>
</evidence>
<accession>A0A087SN53</accession>
<dbReference type="EMBL" id="QOKY01000130">
    <property type="protein sequence ID" value="RMZ57066.1"/>
    <property type="molecule type" value="Genomic_DNA"/>
</dbReference>
<evidence type="ECO:0000313" key="3">
    <source>
        <dbReference type="EMBL" id="RMZ57066.1"/>
    </source>
</evidence>
<keyword evidence="1" id="KW-0812">Transmembrane</keyword>
<name>A0A087SN53_AUXPR</name>
<keyword evidence="1" id="KW-0472">Membrane</keyword>
<evidence type="ECO:0000313" key="4">
    <source>
        <dbReference type="Proteomes" id="UP000028924"/>
    </source>
</evidence>
<dbReference type="Proteomes" id="UP000028924">
    <property type="component" value="Unassembled WGS sequence"/>
</dbReference>
<dbReference type="RefSeq" id="XP_011400124.1">
    <property type="nucleotide sequence ID" value="XM_011401822.1"/>
</dbReference>